<name>A0A9W9DWY4_9AGAR</name>
<protein>
    <submittedName>
        <fullName evidence="2">Uncharacterized protein</fullName>
    </submittedName>
</protein>
<dbReference type="EMBL" id="JAOTPV010000001">
    <property type="protein sequence ID" value="KAJ4490328.1"/>
    <property type="molecule type" value="Genomic_DNA"/>
</dbReference>
<sequence length="508" mass="57158">MSKTITIRCELTNHAVWKALSSKPASQTTSVVILSTLRGLSEQLSVPEILPPGVLSGPKLVLKTADEQALVEMDLIAALRKMKGLKHFTWRHDLGPILQEELWSSLKDLEVSSLRIIDYKACDFVGNSTSINYRSIFESSTFWTFTKLTSLELETRYIAGFDIEEDREYLLSLIELLKGNADSLEALNLTFLDPDALVDVTPILSQVTLPRLREITFRRASCTPSALSNFLSAHPSIVSLALSPMMAGRRWEQLSLPTNSLPNLMHLNCSPFHAAKILDGLESSSRPLFSLTGIDVRQVIKLSDYFNIDKQDAYTEDEEVVEVNTEEAEQSITAPWKDELFSRLRSSKQITHVALNENDGPMDLEVLAELMPQIRWIDVGTRRKDATSKGSWFAHLSKFSELRTLHMRGIGVFLNYMPRKEMLSAQVENDIRTLAEYCPKLVAYEDYDDSVIINREGKLSLKVEPRVLPKDQVKDGLWWPSESFVRATTRKNAGPNQPGPAVADVGYN</sequence>
<comment type="caution">
    <text evidence="2">The sequence shown here is derived from an EMBL/GenBank/DDBJ whole genome shotgun (WGS) entry which is preliminary data.</text>
</comment>
<evidence type="ECO:0000313" key="2">
    <source>
        <dbReference type="EMBL" id="KAJ4490328.1"/>
    </source>
</evidence>
<accession>A0A9W9DWY4</accession>
<dbReference type="Proteomes" id="UP001150266">
    <property type="component" value="Unassembled WGS sequence"/>
</dbReference>
<reference evidence="2" key="1">
    <citation type="submission" date="2022-08" db="EMBL/GenBank/DDBJ databases">
        <title>A Global Phylogenomic Analysis of the Shiitake Genus Lentinula.</title>
        <authorList>
            <consortium name="DOE Joint Genome Institute"/>
            <person name="Sierra-Patev S."/>
            <person name="Min B."/>
            <person name="Naranjo-Ortiz M."/>
            <person name="Looney B."/>
            <person name="Konkel Z."/>
            <person name="Slot J.C."/>
            <person name="Sakamoto Y."/>
            <person name="Steenwyk J.L."/>
            <person name="Rokas A."/>
            <person name="Carro J."/>
            <person name="Camarero S."/>
            <person name="Ferreira P."/>
            <person name="Molpeceres G."/>
            <person name="Ruiz-Duenas F.J."/>
            <person name="Serrano A."/>
            <person name="Henrissat B."/>
            <person name="Drula E."/>
            <person name="Hughes K.W."/>
            <person name="Mata J.L."/>
            <person name="Ishikawa N.K."/>
            <person name="Vargas-Isla R."/>
            <person name="Ushijima S."/>
            <person name="Smith C.A."/>
            <person name="Ahrendt S."/>
            <person name="Andreopoulos W."/>
            <person name="He G."/>
            <person name="Labutti K."/>
            <person name="Lipzen A."/>
            <person name="Ng V."/>
            <person name="Riley R."/>
            <person name="Sandor L."/>
            <person name="Barry K."/>
            <person name="Martinez A.T."/>
            <person name="Xiao Y."/>
            <person name="Gibbons J.G."/>
            <person name="Terashima K."/>
            <person name="Grigoriev I.V."/>
            <person name="Hibbett D.S."/>
        </authorList>
    </citation>
    <scope>NUCLEOTIDE SEQUENCE</scope>
    <source>
        <strain evidence="2">JLM2183</strain>
    </source>
</reference>
<dbReference type="SUPFAM" id="SSF52047">
    <property type="entry name" value="RNI-like"/>
    <property type="match status" value="1"/>
</dbReference>
<dbReference type="Gene3D" id="3.80.10.10">
    <property type="entry name" value="Ribonuclease Inhibitor"/>
    <property type="match status" value="1"/>
</dbReference>
<feature type="region of interest" description="Disordered" evidence="1">
    <location>
        <begin position="489"/>
        <end position="508"/>
    </location>
</feature>
<dbReference type="OrthoDB" id="2680628at2759"/>
<keyword evidence="3" id="KW-1185">Reference proteome</keyword>
<evidence type="ECO:0000313" key="3">
    <source>
        <dbReference type="Proteomes" id="UP001150266"/>
    </source>
</evidence>
<dbReference type="AlphaFoldDB" id="A0A9W9DWY4"/>
<organism evidence="2 3">
    <name type="scientific">Lentinula aciculospora</name>
    <dbReference type="NCBI Taxonomy" id="153920"/>
    <lineage>
        <taxon>Eukaryota</taxon>
        <taxon>Fungi</taxon>
        <taxon>Dikarya</taxon>
        <taxon>Basidiomycota</taxon>
        <taxon>Agaricomycotina</taxon>
        <taxon>Agaricomycetes</taxon>
        <taxon>Agaricomycetidae</taxon>
        <taxon>Agaricales</taxon>
        <taxon>Marasmiineae</taxon>
        <taxon>Omphalotaceae</taxon>
        <taxon>Lentinula</taxon>
    </lineage>
</organism>
<dbReference type="InterPro" id="IPR032675">
    <property type="entry name" value="LRR_dom_sf"/>
</dbReference>
<evidence type="ECO:0000256" key="1">
    <source>
        <dbReference type="SAM" id="MobiDB-lite"/>
    </source>
</evidence>
<proteinExistence type="predicted"/>
<gene>
    <name evidence="2" type="ORF">J3R30DRAFT_3420894</name>
</gene>